<keyword evidence="4" id="KW-0443">Lipid metabolism</keyword>
<dbReference type="GO" id="GO:0004300">
    <property type="term" value="F:enoyl-CoA hydratase activity"/>
    <property type="evidence" value="ECO:0007669"/>
    <property type="project" value="UniProtKB-EC"/>
</dbReference>
<keyword evidence="5" id="KW-0413">Isomerase</keyword>
<dbReference type="PANTHER" id="PTHR43149">
    <property type="entry name" value="ENOYL-COA HYDRATASE"/>
    <property type="match status" value="1"/>
</dbReference>
<evidence type="ECO:0000313" key="7">
    <source>
        <dbReference type="EMBL" id="OJI93704.1"/>
    </source>
</evidence>
<dbReference type="InterPro" id="IPR018376">
    <property type="entry name" value="Enoyl-CoA_hyd/isom_CS"/>
</dbReference>
<dbReference type="InterPro" id="IPR014748">
    <property type="entry name" value="Enoyl-CoA_hydra_C"/>
</dbReference>
<dbReference type="Pfam" id="PF00378">
    <property type="entry name" value="ECH_1"/>
    <property type="match status" value="1"/>
</dbReference>
<dbReference type="SUPFAM" id="SSF52096">
    <property type="entry name" value="ClpP/crotonase"/>
    <property type="match status" value="1"/>
</dbReference>
<dbReference type="OrthoDB" id="9781757at2"/>
<evidence type="ECO:0000256" key="2">
    <source>
        <dbReference type="ARBA" id="ARBA00005254"/>
    </source>
</evidence>
<dbReference type="GO" id="GO:0016853">
    <property type="term" value="F:isomerase activity"/>
    <property type="evidence" value="ECO:0007669"/>
    <property type="project" value="UniProtKB-KW"/>
</dbReference>
<evidence type="ECO:0000256" key="1">
    <source>
        <dbReference type="ARBA" id="ARBA00005005"/>
    </source>
</evidence>
<dbReference type="PANTHER" id="PTHR43149:SF1">
    <property type="entry name" value="DELTA(3,5)-DELTA(2,4)-DIENOYL-COA ISOMERASE, MITOCHONDRIAL"/>
    <property type="match status" value="1"/>
</dbReference>
<dbReference type="EC" id="4.2.1.17" evidence="7"/>
<comment type="similarity">
    <text evidence="2 6">Belongs to the enoyl-CoA hydratase/isomerase family.</text>
</comment>
<dbReference type="AlphaFoldDB" id="A0A1L9NX14"/>
<dbReference type="InterPro" id="IPR045002">
    <property type="entry name" value="Ech1-like"/>
</dbReference>
<dbReference type="Gene3D" id="3.90.226.10">
    <property type="entry name" value="2-enoyl-CoA Hydratase, Chain A, domain 1"/>
    <property type="match status" value="1"/>
</dbReference>
<organism evidence="7 8">
    <name type="scientific">Planktotalea frisia</name>
    <dbReference type="NCBI Taxonomy" id="696762"/>
    <lineage>
        <taxon>Bacteria</taxon>
        <taxon>Pseudomonadati</taxon>
        <taxon>Pseudomonadota</taxon>
        <taxon>Alphaproteobacteria</taxon>
        <taxon>Rhodobacterales</taxon>
        <taxon>Paracoccaceae</taxon>
        <taxon>Planktotalea</taxon>
    </lineage>
</organism>
<name>A0A1L9NX14_9RHOB</name>
<keyword evidence="3" id="KW-0276">Fatty acid metabolism</keyword>
<keyword evidence="7" id="KW-0456">Lyase</keyword>
<reference evidence="7 8" key="1">
    <citation type="submission" date="2016-10" db="EMBL/GenBank/DDBJ databases">
        <title>Genome sequence of Planktotalea frisia SH6-1.</title>
        <authorList>
            <person name="Poehlein A."/>
            <person name="Bakenhus I."/>
            <person name="Voget S."/>
            <person name="Brinkhoff T."/>
            <person name="Simon M."/>
        </authorList>
    </citation>
    <scope>NUCLEOTIDE SEQUENCE [LARGE SCALE GENOMIC DNA]</scope>
    <source>
        <strain evidence="7 8">SH6-1</strain>
    </source>
</reference>
<accession>A0A1L9NX14</accession>
<dbReference type="NCBIfam" id="NF005699">
    <property type="entry name" value="PRK07509.1"/>
    <property type="match status" value="1"/>
</dbReference>
<evidence type="ECO:0000256" key="5">
    <source>
        <dbReference type="ARBA" id="ARBA00023235"/>
    </source>
</evidence>
<evidence type="ECO:0000313" key="8">
    <source>
        <dbReference type="Proteomes" id="UP000184514"/>
    </source>
</evidence>
<keyword evidence="8" id="KW-1185">Reference proteome</keyword>
<comment type="caution">
    <text evidence="7">The sequence shown here is derived from an EMBL/GenBank/DDBJ whole genome shotgun (WGS) entry which is preliminary data.</text>
</comment>
<dbReference type="UniPathway" id="UPA00659"/>
<evidence type="ECO:0000256" key="3">
    <source>
        <dbReference type="ARBA" id="ARBA00022832"/>
    </source>
</evidence>
<sequence length="261" mass="27810">MSRVTTTITDHVAHVELSRPDKMNAVDPAMMEGVIAAGEALRGNTDVRAVVLSGQGNAFCAGLDVASFAALAGGDPAEIMMPRTHGPSNDYQHVSLVWKQLEVPVIAALQGVCFGAGMQIASGADMRIAAPDTRMSILEMKWGLVPDMGGMVLWPALMRADVLRRLTYTGEEFSGLDGKEYGLVTEINDDPVARALELAQLIASKSPSAVRAGKALVSYAYENDAEAVLLEESRAQSSLVGTPHQMEAVIANMQKRAPVFK</sequence>
<dbReference type="GO" id="GO:0006635">
    <property type="term" value="P:fatty acid beta-oxidation"/>
    <property type="evidence" value="ECO:0007669"/>
    <property type="project" value="UniProtKB-UniPathway"/>
</dbReference>
<dbReference type="STRING" id="696762.PFRI_20870"/>
<dbReference type="InterPro" id="IPR029045">
    <property type="entry name" value="ClpP/crotonase-like_dom_sf"/>
</dbReference>
<proteinExistence type="inferred from homology"/>
<dbReference type="RefSeq" id="WP_072630644.1">
    <property type="nucleotide sequence ID" value="NZ_MLCB01000135.1"/>
</dbReference>
<dbReference type="Gene3D" id="1.10.12.10">
    <property type="entry name" value="Lyase 2-enoyl-coa Hydratase, Chain A, domain 2"/>
    <property type="match status" value="1"/>
</dbReference>
<gene>
    <name evidence="7" type="primary">echA8_3</name>
    <name evidence="7" type="ORF">PFRI_20870</name>
</gene>
<dbReference type="CDD" id="cd06558">
    <property type="entry name" value="crotonase-like"/>
    <property type="match status" value="1"/>
</dbReference>
<comment type="pathway">
    <text evidence="1">Lipid metabolism; fatty acid beta-oxidation.</text>
</comment>
<dbReference type="EMBL" id="MLCB01000135">
    <property type="protein sequence ID" value="OJI93704.1"/>
    <property type="molecule type" value="Genomic_DNA"/>
</dbReference>
<evidence type="ECO:0000256" key="4">
    <source>
        <dbReference type="ARBA" id="ARBA00023098"/>
    </source>
</evidence>
<protein>
    <submittedName>
        <fullName evidence="7">Putative enoyl-CoA hydratase echA8</fullName>
        <ecNumber evidence="7">4.2.1.17</ecNumber>
    </submittedName>
</protein>
<dbReference type="Proteomes" id="UP000184514">
    <property type="component" value="Unassembled WGS sequence"/>
</dbReference>
<dbReference type="InterPro" id="IPR001753">
    <property type="entry name" value="Enoyl-CoA_hydra/iso"/>
</dbReference>
<evidence type="ECO:0000256" key="6">
    <source>
        <dbReference type="RuleBase" id="RU003707"/>
    </source>
</evidence>
<dbReference type="PROSITE" id="PS00166">
    <property type="entry name" value="ENOYL_COA_HYDRATASE"/>
    <property type="match status" value="1"/>
</dbReference>